<sequence>MRPGAAQWEHTLWKKLEVGDIVLLREDEQICTTCITSASTALNVVDFPVVFLDEASMSTEPASLIPIIKGLSVFIVMNITLNRCSRHPLRSLGTTSSITSPEAQVLGLRRSLFERLTEEGVVPSIMLDIQLPHAPQYLLFPLPQILQFLASQWDSGRGLALPCLTSPTSAHLKEDKKGNRPAVNLMGKYIGIIAPHVAQISLLTRLFNTDAKARERFNTTADGFKGREKEIIVFSTVRNNAGGYIGLLADRRRLNLGLTRAKRGLFVLGSIRVGRKYCPTSIGKNERCGARQTCTCCLRSFPMRNSPAAARAHEANRRKYGLDLARNNLGIYVRIPAFFSLPSPIRVLPPPAPSLSPRPVRTYFVCA</sequence>
<dbReference type="SUPFAM" id="SSF52540">
    <property type="entry name" value="P-loop containing nucleoside triphosphate hydrolases"/>
    <property type="match status" value="1"/>
</dbReference>
<protein>
    <submittedName>
        <fullName evidence="3">AAA domain-containing protein</fullName>
    </submittedName>
</protein>
<evidence type="ECO:0000313" key="4">
    <source>
        <dbReference type="Proteomes" id="UP001215598"/>
    </source>
</evidence>
<dbReference type="AlphaFoldDB" id="A0AAD7NU27"/>
<feature type="domain" description="DNA2/NAM7 helicase helicase" evidence="1">
    <location>
        <begin position="23"/>
        <end position="72"/>
    </location>
</feature>
<dbReference type="InterPro" id="IPR041677">
    <property type="entry name" value="DNA2/NAM7_AAA_11"/>
</dbReference>
<organism evidence="3 4">
    <name type="scientific">Mycena metata</name>
    <dbReference type="NCBI Taxonomy" id="1033252"/>
    <lineage>
        <taxon>Eukaryota</taxon>
        <taxon>Fungi</taxon>
        <taxon>Dikarya</taxon>
        <taxon>Basidiomycota</taxon>
        <taxon>Agaricomycotina</taxon>
        <taxon>Agaricomycetes</taxon>
        <taxon>Agaricomycetidae</taxon>
        <taxon>Agaricales</taxon>
        <taxon>Marasmiineae</taxon>
        <taxon>Mycenaceae</taxon>
        <taxon>Mycena</taxon>
    </lineage>
</organism>
<keyword evidence="4" id="KW-1185">Reference proteome</keyword>
<dbReference type="Gene3D" id="3.40.50.300">
    <property type="entry name" value="P-loop containing nucleotide triphosphate hydrolases"/>
    <property type="match status" value="2"/>
</dbReference>
<comment type="caution">
    <text evidence="3">The sequence shown here is derived from an EMBL/GenBank/DDBJ whole genome shotgun (WGS) entry which is preliminary data.</text>
</comment>
<dbReference type="EMBL" id="JARKIB010000011">
    <property type="protein sequence ID" value="KAJ7775007.1"/>
    <property type="molecule type" value="Genomic_DNA"/>
</dbReference>
<dbReference type="InterPro" id="IPR027417">
    <property type="entry name" value="P-loop_NTPase"/>
</dbReference>
<proteinExistence type="predicted"/>
<dbReference type="PANTHER" id="PTHR10887:SF495">
    <property type="entry name" value="HELICASE SENATAXIN ISOFORM X1-RELATED"/>
    <property type="match status" value="1"/>
</dbReference>
<dbReference type="CDD" id="cd18808">
    <property type="entry name" value="SF1_C_Upf1"/>
    <property type="match status" value="1"/>
</dbReference>
<gene>
    <name evidence="3" type="ORF">B0H16DRAFT_1713452</name>
</gene>
<reference evidence="3" key="1">
    <citation type="submission" date="2023-03" db="EMBL/GenBank/DDBJ databases">
        <title>Massive genome expansion in bonnet fungi (Mycena s.s.) driven by repeated elements and novel gene families across ecological guilds.</title>
        <authorList>
            <consortium name="Lawrence Berkeley National Laboratory"/>
            <person name="Harder C.B."/>
            <person name="Miyauchi S."/>
            <person name="Viragh M."/>
            <person name="Kuo A."/>
            <person name="Thoen E."/>
            <person name="Andreopoulos B."/>
            <person name="Lu D."/>
            <person name="Skrede I."/>
            <person name="Drula E."/>
            <person name="Henrissat B."/>
            <person name="Morin E."/>
            <person name="Kohler A."/>
            <person name="Barry K."/>
            <person name="LaButti K."/>
            <person name="Morin E."/>
            <person name="Salamov A."/>
            <person name="Lipzen A."/>
            <person name="Mereny Z."/>
            <person name="Hegedus B."/>
            <person name="Baldrian P."/>
            <person name="Stursova M."/>
            <person name="Weitz H."/>
            <person name="Taylor A."/>
            <person name="Grigoriev I.V."/>
            <person name="Nagy L.G."/>
            <person name="Martin F."/>
            <person name="Kauserud H."/>
        </authorList>
    </citation>
    <scope>NUCLEOTIDE SEQUENCE</scope>
    <source>
        <strain evidence="3">CBHHK182m</strain>
    </source>
</reference>
<feature type="domain" description="DNA2/NAM7 helicase-like C-terminal" evidence="2">
    <location>
        <begin position="188"/>
        <end position="270"/>
    </location>
</feature>
<dbReference type="PANTHER" id="PTHR10887">
    <property type="entry name" value="DNA2/NAM7 HELICASE FAMILY"/>
    <property type="match status" value="1"/>
</dbReference>
<dbReference type="Proteomes" id="UP001215598">
    <property type="component" value="Unassembled WGS sequence"/>
</dbReference>
<dbReference type="InterPro" id="IPR047187">
    <property type="entry name" value="SF1_C_Upf1"/>
</dbReference>
<evidence type="ECO:0000259" key="2">
    <source>
        <dbReference type="Pfam" id="PF13087"/>
    </source>
</evidence>
<dbReference type="InterPro" id="IPR041679">
    <property type="entry name" value="DNA2/NAM7-like_C"/>
</dbReference>
<dbReference type="InterPro" id="IPR045055">
    <property type="entry name" value="DNA2/NAM7-like"/>
</dbReference>
<evidence type="ECO:0000259" key="1">
    <source>
        <dbReference type="Pfam" id="PF13086"/>
    </source>
</evidence>
<dbReference type="GO" id="GO:0004386">
    <property type="term" value="F:helicase activity"/>
    <property type="evidence" value="ECO:0007669"/>
    <property type="project" value="InterPro"/>
</dbReference>
<evidence type="ECO:0000313" key="3">
    <source>
        <dbReference type="EMBL" id="KAJ7775007.1"/>
    </source>
</evidence>
<name>A0AAD7NU27_9AGAR</name>
<dbReference type="Pfam" id="PF13086">
    <property type="entry name" value="AAA_11"/>
    <property type="match status" value="1"/>
</dbReference>
<accession>A0AAD7NU27</accession>
<dbReference type="Pfam" id="PF13087">
    <property type="entry name" value="AAA_12"/>
    <property type="match status" value="1"/>
</dbReference>